<organism evidence="1 2">
    <name type="scientific">Actinokineospora iranica</name>
    <dbReference type="NCBI Taxonomy" id="1271860"/>
    <lineage>
        <taxon>Bacteria</taxon>
        <taxon>Bacillati</taxon>
        <taxon>Actinomycetota</taxon>
        <taxon>Actinomycetes</taxon>
        <taxon>Pseudonocardiales</taxon>
        <taxon>Pseudonocardiaceae</taxon>
        <taxon>Actinokineospora</taxon>
    </lineage>
</organism>
<dbReference type="EMBL" id="FMZZ01000001">
    <property type="protein sequence ID" value="SDC23911.1"/>
    <property type="molecule type" value="Genomic_DNA"/>
</dbReference>
<reference evidence="2" key="1">
    <citation type="submission" date="2016-10" db="EMBL/GenBank/DDBJ databases">
        <authorList>
            <person name="Varghese N."/>
            <person name="Submissions S."/>
        </authorList>
    </citation>
    <scope>NUCLEOTIDE SEQUENCE [LARGE SCALE GENOMIC DNA]</scope>
    <source>
        <strain evidence="2">IBRC-M 10403</strain>
    </source>
</reference>
<dbReference type="AlphaFoldDB" id="A0A1G6JZA0"/>
<dbReference type="STRING" id="1271860.SAMN05216174_101627"/>
<dbReference type="Proteomes" id="UP000199501">
    <property type="component" value="Unassembled WGS sequence"/>
</dbReference>
<gene>
    <name evidence="1" type="ORF">SAMN05216174_101627</name>
</gene>
<dbReference type="Pfam" id="PF13738">
    <property type="entry name" value="Pyr_redox_3"/>
    <property type="match status" value="1"/>
</dbReference>
<dbReference type="InterPro" id="IPR036188">
    <property type="entry name" value="FAD/NAD-bd_sf"/>
</dbReference>
<protein>
    <submittedName>
        <fullName evidence="1">Predicted flavoprotein CzcO associated with the cation diffusion facilitator CzcD</fullName>
    </submittedName>
</protein>
<proteinExistence type="predicted"/>
<name>A0A1G6JZA0_9PSEU</name>
<evidence type="ECO:0000313" key="2">
    <source>
        <dbReference type="Proteomes" id="UP000199501"/>
    </source>
</evidence>
<accession>A0A1G6JZA0</accession>
<evidence type="ECO:0000313" key="1">
    <source>
        <dbReference type="EMBL" id="SDC23911.1"/>
    </source>
</evidence>
<dbReference type="SUPFAM" id="SSF51905">
    <property type="entry name" value="FAD/NAD(P)-binding domain"/>
    <property type="match status" value="2"/>
</dbReference>
<dbReference type="PRINTS" id="PR00411">
    <property type="entry name" value="PNDRDTASEI"/>
</dbReference>
<dbReference type="Gene3D" id="3.50.50.60">
    <property type="entry name" value="FAD/NAD(P)-binding domain"/>
    <property type="match status" value="2"/>
</dbReference>
<dbReference type="PANTHER" id="PTHR42877:SF4">
    <property type="entry name" value="FAD_NAD(P)-BINDING DOMAIN-CONTAINING PROTEIN-RELATED"/>
    <property type="match status" value="1"/>
</dbReference>
<keyword evidence="2" id="KW-1185">Reference proteome</keyword>
<sequence>MVRDKGKPREANAMTPVTPRYDAVIVGAGFGGMGAAIQLDRMGIGNYVILEREDDLGGTWHVNRYPGLAVDIASVTYSYSFEPNPYWSRVFAPGAELKRYAEHVADSYGLRARMRFDTVVEGARWDEDAHLWIVRVRGGEPLTARYLITATGFLSQPKMPDIPGIDTFAGKVIHSAAWDDDYDLTGKRAAVIGTGATAVQLIPQVAKKVAELTVYQRTPIWVTPKIDRRIPPSVQRLFARVPLTQRLARLANTALLELIMVVGVLRYRQARITNRGAERMARAHLRRQVRDPEVRRKLTPDYSFGCKRPTFSNNYFPTFNRPNVHLETAPIARVEPDAIVTADGRVTEIDTLLLATGFNLWDANFPAFEIIGRTGRDLGAWWRETRFQAYAGVSMPRFPNLVSLNSPYSYSGLSYFTTIEAQMAHMARLFGEMKRRGATTFEVTEAANDAFLDRMTTKLGDSVFYLGDCASSRSYYFNQHGEAALLRPTSTVDTRREAGRFPLSAYEYA</sequence>
<dbReference type="InterPro" id="IPR051209">
    <property type="entry name" value="FAD-bind_Monooxygenase_sf"/>
</dbReference>
<dbReference type="PANTHER" id="PTHR42877">
    <property type="entry name" value="L-ORNITHINE N(5)-MONOOXYGENASE-RELATED"/>
    <property type="match status" value="1"/>
</dbReference>